<protein>
    <submittedName>
        <fullName evidence="8">Acetyltransferase (GNAT) domain-containing protein</fullName>
    </submittedName>
</protein>
<proteinExistence type="inferred from homology"/>
<dbReference type="PANTHER" id="PTHR36174">
    <property type="entry name" value="LIPID II:GLYCINE GLYCYLTRANSFERASE"/>
    <property type="match status" value="1"/>
</dbReference>
<dbReference type="Gene3D" id="3.40.630.30">
    <property type="match status" value="1"/>
</dbReference>
<evidence type="ECO:0000256" key="6">
    <source>
        <dbReference type="ARBA" id="ARBA00023316"/>
    </source>
</evidence>
<dbReference type="Pfam" id="PF13480">
    <property type="entry name" value="Acetyltransf_6"/>
    <property type="match status" value="1"/>
</dbReference>
<dbReference type="STRING" id="1121302.SAMN02745163_03342"/>
<dbReference type="GO" id="GO:0009252">
    <property type="term" value="P:peptidoglycan biosynthetic process"/>
    <property type="evidence" value="ECO:0007669"/>
    <property type="project" value="UniProtKB-KW"/>
</dbReference>
<dbReference type="GO" id="GO:0008360">
    <property type="term" value="P:regulation of cell shape"/>
    <property type="evidence" value="ECO:0007669"/>
    <property type="project" value="UniProtKB-KW"/>
</dbReference>
<keyword evidence="6" id="KW-0961">Cell wall biogenesis/degradation</keyword>
<evidence type="ECO:0000313" key="9">
    <source>
        <dbReference type="Proteomes" id="UP000184310"/>
    </source>
</evidence>
<dbReference type="SUPFAM" id="SSF55729">
    <property type="entry name" value="Acyl-CoA N-acyltransferases (Nat)"/>
    <property type="match status" value="1"/>
</dbReference>
<dbReference type="InterPro" id="IPR050644">
    <property type="entry name" value="PG_Glycine_Bridge_Synth"/>
</dbReference>
<dbReference type="EMBL" id="FQZB01000014">
    <property type="protein sequence ID" value="SHK17242.1"/>
    <property type="molecule type" value="Genomic_DNA"/>
</dbReference>
<evidence type="ECO:0000256" key="5">
    <source>
        <dbReference type="ARBA" id="ARBA00023315"/>
    </source>
</evidence>
<dbReference type="AlphaFoldDB" id="A0A1M6QAH6"/>
<dbReference type="InterPro" id="IPR038740">
    <property type="entry name" value="BioF2-like_GNAT_dom"/>
</dbReference>
<evidence type="ECO:0000259" key="7">
    <source>
        <dbReference type="Pfam" id="PF13480"/>
    </source>
</evidence>
<dbReference type="PANTHER" id="PTHR36174:SF1">
    <property type="entry name" value="LIPID II:GLYCINE GLYCYLTRANSFERASE"/>
    <property type="match status" value="1"/>
</dbReference>
<name>A0A1M6QAH6_9CLOT</name>
<dbReference type="RefSeq" id="WP_072990460.1">
    <property type="nucleotide sequence ID" value="NZ_FQZB01000014.1"/>
</dbReference>
<evidence type="ECO:0000313" key="8">
    <source>
        <dbReference type="EMBL" id="SHK17242.1"/>
    </source>
</evidence>
<sequence length="343" mass="40949">MYKILNSDAIEWNKYIEKLPFEKRDIYFTREYLKLYEINGDGTAKLFVYEEDKNIAIYPFLIREIEGYSLDNTYYDMESAYGYGGPVVSNENDNKFLQNFERIFIQYCNDNNIIAEFIRFNPCIKNEKIFTNNIAVIKNRTTVSLNLNKTIDDIWKNDIKSKNRNMIRKAEKNGLYVEIKNDYSTFKEIYEETMGKVSAYEYYYFKPSYYDNMENDKNYIMLNVKLEDKIIASAIFMKYGEYFHYHLAGSRKEYLGFAPNNLLLWEAIKYANQNGYKLFHFGGGLTNSLEDNLFKFKSSFSNDSLEFYIGKRIHNVEIYNFLINKWEEGHNRKASILLQYREV</sequence>
<dbReference type="OrthoDB" id="9785911at2"/>
<dbReference type="InterPro" id="IPR003447">
    <property type="entry name" value="FEMABX"/>
</dbReference>
<dbReference type="InterPro" id="IPR016181">
    <property type="entry name" value="Acyl_CoA_acyltransferase"/>
</dbReference>
<accession>A0A1M6QAH6</accession>
<evidence type="ECO:0000256" key="4">
    <source>
        <dbReference type="ARBA" id="ARBA00022984"/>
    </source>
</evidence>
<evidence type="ECO:0000256" key="2">
    <source>
        <dbReference type="ARBA" id="ARBA00022679"/>
    </source>
</evidence>
<feature type="domain" description="BioF2-like acetyltransferase" evidence="7">
    <location>
        <begin position="185"/>
        <end position="284"/>
    </location>
</feature>
<comment type="similarity">
    <text evidence="1">Belongs to the FemABX family.</text>
</comment>
<keyword evidence="4" id="KW-0573">Peptidoglycan synthesis</keyword>
<dbReference type="GO" id="GO:0016755">
    <property type="term" value="F:aminoacyltransferase activity"/>
    <property type="evidence" value="ECO:0007669"/>
    <property type="project" value="InterPro"/>
</dbReference>
<keyword evidence="5" id="KW-0012">Acyltransferase</keyword>
<reference evidence="8 9" key="1">
    <citation type="submission" date="2016-11" db="EMBL/GenBank/DDBJ databases">
        <authorList>
            <person name="Jaros S."/>
            <person name="Januszkiewicz K."/>
            <person name="Wedrychowicz H."/>
        </authorList>
    </citation>
    <scope>NUCLEOTIDE SEQUENCE [LARGE SCALE GENOMIC DNA]</scope>
    <source>
        <strain evidence="8 9">DSM 21758</strain>
    </source>
</reference>
<keyword evidence="3" id="KW-0133">Cell shape</keyword>
<keyword evidence="9" id="KW-1185">Reference proteome</keyword>
<organism evidence="8 9">
    <name type="scientific">Clostridium cavendishii DSM 21758</name>
    <dbReference type="NCBI Taxonomy" id="1121302"/>
    <lineage>
        <taxon>Bacteria</taxon>
        <taxon>Bacillati</taxon>
        <taxon>Bacillota</taxon>
        <taxon>Clostridia</taxon>
        <taxon>Eubacteriales</taxon>
        <taxon>Clostridiaceae</taxon>
        <taxon>Clostridium</taxon>
    </lineage>
</organism>
<keyword evidence="2 8" id="KW-0808">Transferase</keyword>
<evidence type="ECO:0000256" key="1">
    <source>
        <dbReference type="ARBA" id="ARBA00009943"/>
    </source>
</evidence>
<dbReference type="Proteomes" id="UP000184310">
    <property type="component" value="Unassembled WGS sequence"/>
</dbReference>
<dbReference type="GO" id="GO:0071555">
    <property type="term" value="P:cell wall organization"/>
    <property type="evidence" value="ECO:0007669"/>
    <property type="project" value="UniProtKB-KW"/>
</dbReference>
<evidence type="ECO:0000256" key="3">
    <source>
        <dbReference type="ARBA" id="ARBA00022960"/>
    </source>
</evidence>
<dbReference type="PROSITE" id="PS51191">
    <property type="entry name" value="FEMABX"/>
    <property type="match status" value="1"/>
</dbReference>
<gene>
    <name evidence="8" type="ORF">SAMN02745163_03342</name>
</gene>